<dbReference type="SMART" id="SM01117">
    <property type="entry name" value="Cyt-b5"/>
    <property type="match status" value="1"/>
</dbReference>
<dbReference type="PANTHER" id="PTHR10578">
    <property type="entry name" value="S -2-HYDROXY-ACID OXIDASE-RELATED"/>
    <property type="match status" value="1"/>
</dbReference>
<gene>
    <name evidence="9" type="ORF">V5O48_015793</name>
</gene>
<feature type="region of interest" description="Disordered" evidence="6">
    <location>
        <begin position="66"/>
        <end position="97"/>
    </location>
</feature>
<dbReference type="InterPro" id="IPR037396">
    <property type="entry name" value="FMN_HAD"/>
</dbReference>
<evidence type="ECO:0000256" key="2">
    <source>
        <dbReference type="ARBA" id="ARBA00022617"/>
    </source>
</evidence>
<dbReference type="SUPFAM" id="SSF55856">
    <property type="entry name" value="Cytochrome b5-like heme/steroid binding domain"/>
    <property type="match status" value="1"/>
</dbReference>
<dbReference type="Pfam" id="PF01070">
    <property type="entry name" value="FMN_dh"/>
    <property type="match status" value="3"/>
</dbReference>
<evidence type="ECO:0000256" key="3">
    <source>
        <dbReference type="ARBA" id="ARBA00022723"/>
    </source>
</evidence>
<evidence type="ECO:0000256" key="1">
    <source>
        <dbReference type="ARBA" id="ARBA00001917"/>
    </source>
</evidence>
<comment type="cofactor">
    <cofactor evidence="1">
        <name>FMN</name>
        <dbReference type="ChEBI" id="CHEBI:58210"/>
    </cofactor>
</comment>
<dbReference type="PRINTS" id="PR00363">
    <property type="entry name" value="CYTOCHROMEB5"/>
</dbReference>
<evidence type="ECO:0000313" key="9">
    <source>
        <dbReference type="EMBL" id="KAL0566219.1"/>
    </source>
</evidence>
<feature type="domain" description="Cytochrome b5 heme-binding" evidence="7">
    <location>
        <begin position="1"/>
        <end position="77"/>
    </location>
</feature>
<evidence type="ECO:0000256" key="5">
    <source>
        <dbReference type="ARBA" id="ARBA00023004"/>
    </source>
</evidence>
<organism evidence="9 10">
    <name type="scientific">Marasmius crinis-equi</name>
    <dbReference type="NCBI Taxonomy" id="585013"/>
    <lineage>
        <taxon>Eukaryota</taxon>
        <taxon>Fungi</taxon>
        <taxon>Dikarya</taxon>
        <taxon>Basidiomycota</taxon>
        <taxon>Agaricomycotina</taxon>
        <taxon>Agaricomycetes</taxon>
        <taxon>Agaricomycetidae</taxon>
        <taxon>Agaricales</taxon>
        <taxon>Marasmiineae</taxon>
        <taxon>Marasmiaceae</taxon>
        <taxon>Marasmius</taxon>
    </lineage>
</organism>
<evidence type="ECO:0000313" key="10">
    <source>
        <dbReference type="Proteomes" id="UP001465976"/>
    </source>
</evidence>
<dbReference type="PROSITE" id="PS00191">
    <property type="entry name" value="CYTOCHROME_B5_1"/>
    <property type="match status" value="1"/>
</dbReference>
<dbReference type="EMBL" id="JBAHYK010001969">
    <property type="protein sequence ID" value="KAL0566219.1"/>
    <property type="molecule type" value="Genomic_DNA"/>
</dbReference>
<dbReference type="InterPro" id="IPR036400">
    <property type="entry name" value="Cyt_B5-like_heme/steroid_sf"/>
</dbReference>
<feature type="domain" description="FMN hydroxy acid dehydrogenase" evidence="8">
    <location>
        <begin position="108"/>
        <end position="524"/>
    </location>
</feature>
<feature type="compositionally biased region" description="Basic and acidic residues" evidence="6">
    <location>
        <begin position="84"/>
        <end position="97"/>
    </location>
</feature>
<evidence type="ECO:0000259" key="7">
    <source>
        <dbReference type="PROSITE" id="PS50255"/>
    </source>
</evidence>
<dbReference type="PANTHER" id="PTHR10578:SF101">
    <property type="entry name" value="L-LACTATE DEHYDROGENASE (CYTOCHROME B2)"/>
    <property type="match status" value="1"/>
</dbReference>
<name>A0ABR3ETK6_9AGAR</name>
<protein>
    <submittedName>
        <fullName evidence="9">Uncharacterized protein</fullName>
    </submittedName>
</protein>
<accession>A0ABR3ETK6</accession>
<dbReference type="Gene3D" id="3.10.120.10">
    <property type="entry name" value="Cytochrome b5-like heme/steroid binding domain"/>
    <property type="match status" value="1"/>
</dbReference>
<dbReference type="Proteomes" id="UP001465976">
    <property type="component" value="Unassembled WGS sequence"/>
</dbReference>
<dbReference type="SUPFAM" id="SSF51395">
    <property type="entry name" value="FMN-linked oxidoreductases"/>
    <property type="match status" value="1"/>
</dbReference>
<keyword evidence="4" id="KW-0560">Oxidoreductase</keyword>
<proteinExistence type="predicted"/>
<dbReference type="PROSITE" id="PS51349">
    <property type="entry name" value="FMN_HYDROXY_ACID_DH_2"/>
    <property type="match status" value="1"/>
</dbReference>
<dbReference type="InterPro" id="IPR001199">
    <property type="entry name" value="Cyt_B5-like_heme/steroid-bd"/>
</dbReference>
<keyword evidence="10" id="KW-1185">Reference proteome</keyword>
<dbReference type="Pfam" id="PF00173">
    <property type="entry name" value="Cyt-b5"/>
    <property type="match status" value="1"/>
</dbReference>
<keyword evidence="5" id="KW-0408">Iron</keyword>
<evidence type="ECO:0000256" key="6">
    <source>
        <dbReference type="SAM" id="MobiDB-lite"/>
    </source>
</evidence>
<dbReference type="PROSITE" id="PS50255">
    <property type="entry name" value="CYTOCHROME_B5_2"/>
    <property type="match status" value="1"/>
</dbReference>
<dbReference type="InterPro" id="IPR018506">
    <property type="entry name" value="Cyt_B5_heme-BS"/>
</dbReference>
<sequence length="532" mass="58847">MALSLQDVAKHNTPQSCWVIIKNKVYDVTEFLDEHPGGSNIILKYAGRDATLAYEPIHPKDALEKHLPPSKHLGSVDSASAQALKKEKDQRKKTKDEIRVEEAMKQRPPLHRILSLADMEKVARHVMSYKALVYYSSASEDMITYDENARSFSRYFFNARVMRPVGHCDPSSTILGFKSSIPVFVSGAALAKLGHPDGEANITRGAAKGNITQMVSSNASLSYEEIASAASPEQALFFQLYKHADDAIAEKRVREVERLGYKAIWLTVDAIVPSSRELDIRGPWVLEEQEMGPQYHQDGEGAADVSGIYGTAGALIVNDDRDMTWEKDAVLAAEAGVDGILISNHGGKKRDLDVGKRLTEVQVGNWNSKGVVRADSSPGLDWCHRSSMPSFEVLYRLRKQRPDVFDKVEGRRWSVNPEITDLTDHIASVHRRCVKLLGKRGSKMTEKSVEGGARRGTDVVKAVCLGAKAVGMGRPFLYAQSAYGVAGVTKIISILEREIVTSMRLLGASTLQDLKPEMVERVDWQPILHAKL</sequence>
<keyword evidence="3" id="KW-0479">Metal-binding</keyword>
<dbReference type="InterPro" id="IPR013785">
    <property type="entry name" value="Aldolase_TIM"/>
</dbReference>
<keyword evidence="2" id="KW-0349">Heme</keyword>
<reference evidence="9 10" key="1">
    <citation type="submission" date="2024-02" db="EMBL/GenBank/DDBJ databases">
        <title>A draft genome for the cacao thread blight pathogen Marasmius crinis-equi.</title>
        <authorList>
            <person name="Cohen S.P."/>
            <person name="Baruah I.K."/>
            <person name="Amoako-Attah I."/>
            <person name="Bukari Y."/>
            <person name="Meinhardt L.W."/>
            <person name="Bailey B.A."/>
        </authorList>
    </citation>
    <scope>NUCLEOTIDE SEQUENCE [LARGE SCALE GENOMIC DNA]</scope>
    <source>
        <strain evidence="9 10">GH-76</strain>
    </source>
</reference>
<evidence type="ECO:0000259" key="8">
    <source>
        <dbReference type="PROSITE" id="PS51349"/>
    </source>
</evidence>
<dbReference type="Gene3D" id="3.20.20.70">
    <property type="entry name" value="Aldolase class I"/>
    <property type="match status" value="2"/>
</dbReference>
<dbReference type="InterPro" id="IPR000262">
    <property type="entry name" value="FMN-dep_DH"/>
</dbReference>
<comment type="caution">
    <text evidence="9">The sequence shown here is derived from an EMBL/GenBank/DDBJ whole genome shotgun (WGS) entry which is preliminary data.</text>
</comment>
<evidence type="ECO:0000256" key="4">
    <source>
        <dbReference type="ARBA" id="ARBA00023002"/>
    </source>
</evidence>